<feature type="compositionally biased region" description="Basic and acidic residues" evidence="1">
    <location>
        <begin position="94"/>
        <end position="104"/>
    </location>
</feature>
<feature type="region of interest" description="Disordered" evidence="1">
    <location>
        <begin position="34"/>
        <end position="53"/>
    </location>
</feature>
<feature type="compositionally biased region" description="Polar residues" evidence="1">
    <location>
        <begin position="197"/>
        <end position="207"/>
    </location>
</feature>
<protein>
    <submittedName>
        <fullName evidence="2">(thale cress) hypothetical protein</fullName>
    </submittedName>
</protein>
<sequence length="216" mass="23780">MVEYRYPWLPPRCSSCSKWGHLQEVCLTRPSLNKNSTQKATVTEDTTESPPTIEQPIETLSNSPLAITMEELQGDTPLVPVLDLTIAQNKGKKVVDDKEDKSQEEGPWLTVSPTKVGRQKSPQPHKVVNHASPSRFDVLAVEEDTADTEGQEEGEIVVVTQQISDASENLDPVGVQGTRPYIPRVSKSQHKVVKSSANQSTKGNPSVSGHRAYKKK</sequence>
<gene>
    <name evidence="2" type="ORF">AT9943_LOCUS3652</name>
</gene>
<feature type="region of interest" description="Disordered" evidence="1">
    <location>
        <begin position="166"/>
        <end position="216"/>
    </location>
</feature>
<dbReference type="EMBL" id="LR881466">
    <property type="protein sequence ID" value="CAD5315272.1"/>
    <property type="molecule type" value="Genomic_DNA"/>
</dbReference>
<feature type="region of interest" description="Disordered" evidence="1">
    <location>
        <begin position="94"/>
        <end position="136"/>
    </location>
</feature>
<dbReference type="Proteomes" id="UP000516314">
    <property type="component" value="Chromosome 1"/>
</dbReference>
<reference evidence="2 3" key="1">
    <citation type="submission" date="2020-09" db="EMBL/GenBank/DDBJ databases">
        <authorList>
            <person name="Ashkenazy H."/>
        </authorList>
    </citation>
    <scope>NUCLEOTIDE SEQUENCE [LARGE SCALE GENOMIC DNA]</scope>
    <source>
        <strain evidence="3">cv. Cdm-0</strain>
    </source>
</reference>
<name>A0A7G2DX24_ARATH</name>
<accession>A0A7G2DX24</accession>
<proteinExistence type="predicted"/>
<evidence type="ECO:0000256" key="1">
    <source>
        <dbReference type="SAM" id="MobiDB-lite"/>
    </source>
</evidence>
<evidence type="ECO:0000313" key="2">
    <source>
        <dbReference type="EMBL" id="CAD5315272.1"/>
    </source>
</evidence>
<evidence type="ECO:0000313" key="3">
    <source>
        <dbReference type="Proteomes" id="UP000516314"/>
    </source>
</evidence>
<dbReference type="AlphaFoldDB" id="A0A7G2DX24"/>
<organism evidence="2 3">
    <name type="scientific">Arabidopsis thaliana</name>
    <name type="common">Mouse-ear cress</name>
    <dbReference type="NCBI Taxonomy" id="3702"/>
    <lineage>
        <taxon>Eukaryota</taxon>
        <taxon>Viridiplantae</taxon>
        <taxon>Streptophyta</taxon>
        <taxon>Embryophyta</taxon>
        <taxon>Tracheophyta</taxon>
        <taxon>Spermatophyta</taxon>
        <taxon>Magnoliopsida</taxon>
        <taxon>eudicotyledons</taxon>
        <taxon>Gunneridae</taxon>
        <taxon>Pentapetalae</taxon>
        <taxon>rosids</taxon>
        <taxon>malvids</taxon>
        <taxon>Brassicales</taxon>
        <taxon>Brassicaceae</taxon>
        <taxon>Camelineae</taxon>
        <taxon>Arabidopsis</taxon>
    </lineage>
</organism>